<feature type="signal peptide" evidence="1">
    <location>
        <begin position="1"/>
        <end position="19"/>
    </location>
</feature>
<dbReference type="Proteomes" id="UP000032214">
    <property type="component" value="Unassembled WGS sequence"/>
</dbReference>
<proteinExistence type="predicted"/>
<accession>A0A0D2K5V4</accession>
<gene>
    <name evidence="2" type="ORF">J120_01575</name>
</gene>
<protein>
    <recommendedName>
        <fullName evidence="4">Nucleotide-diphospho-sugar transferase domain-containing protein</fullName>
    </recommendedName>
</protein>
<dbReference type="AlphaFoldDB" id="A0A0D2K5V4"/>
<organism evidence="2 3">
    <name type="scientific">candidate division TM6 bacterium JCVI TM6SC1</name>
    <dbReference type="NCBI Taxonomy" id="1306947"/>
    <lineage>
        <taxon>Bacteria</taxon>
        <taxon>Candidatus Babelota</taxon>
        <taxon>Vermiphilus</taxon>
    </lineage>
</organism>
<dbReference type="eggNOG" id="ENOG50332UG">
    <property type="taxonomic scope" value="Bacteria"/>
</dbReference>
<evidence type="ECO:0000256" key="1">
    <source>
        <dbReference type="SAM" id="SignalP"/>
    </source>
</evidence>
<dbReference type="EMBL" id="ARQD01000001">
    <property type="protein sequence ID" value="KIX85622.1"/>
    <property type="molecule type" value="Genomic_DNA"/>
</dbReference>
<sequence length="317" mass="37447">MIKKLIMLINCLVCLSINAHVLIFTTAYNRPDFIELQYKSLLKYLKDDFEYVVFNDASQAQIHDNIVMTCESLKIKCISFPQHLHTEPVDLFLKPHIAPHRHSQVIQYAFDMLGFNHQGIVAVLDADLFLVDNLSITDYMKEYDLAGTEKNGILWDTFLPTSKYSFLWPVVFFFNMPKLPDRHTMQFATMSFDNHYFDSCGSLYFYLRDHPSLKIKYFDVVNLNAIPGTSPSGMFSHYHHNPVYYTLNDTKNRHLLEILNFKEREIKFIQSGPVNIQYYLENKFFHYMSASNYDQKTEDFHRIKTELFNQYMKEVLN</sequence>
<evidence type="ECO:0008006" key="4">
    <source>
        <dbReference type="Google" id="ProtNLM"/>
    </source>
</evidence>
<evidence type="ECO:0000313" key="2">
    <source>
        <dbReference type="EMBL" id="KIX85622.1"/>
    </source>
</evidence>
<dbReference type="SUPFAM" id="SSF53448">
    <property type="entry name" value="Nucleotide-diphospho-sugar transferases"/>
    <property type="match status" value="1"/>
</dbReference>
<comment type="caution">
    <text evidence="2">The sequence shown here is derived from an EMBL/GenBank/DDBJ whole genome shotgun (WGS) entry which is preliminary data.</text>
</comment>
<reference evidence="2 3" key="1">
    <citation type="journal article" date="2013" name="Proc. Natl. Acad. Sci. U.S.A.">
        <title>Candidate phylum TM6 genome recovered from a hospital sink biofilm provides genomic insights into this uncultivated phylum.</title>
        <authorList>
            <person name="McLean J.S."/>
            <person name="Lombardo M.J."/>
            <person name="Badger J.H."/>
            <person name="Edlund A."/>
            <person name="Novotny M."/>
            <person name="Yee-Greenbaum J."/>
            <person name="Vyahhi N."/>
            <person name="Hall A.P."/>
            <person name="Yang Y."/>
            <person name="Dupont C.L."/>
            <person name="Ziegler M.G."/>
            <person name="Chitsaz H."/>
            <person name="Allen A.E."/>
            <person name="Yooseph S."/>
            <person name="Tesler G."/>
            <person name="Pevzner P.A."/>
            <person name="Friedman R.M."/>
            <person name="Nealson K.H."/>
            <person name="Venter J.C."/>
            <person name="Lasken R.S."/>
        </authorList>
    </citation>
    <scope>NUCLEOTIDE SEQUENCE [LARGE SCALE GENOMIC DNA]</scope>
    <source>
        <strain evidence="2 3">TM6SC1</strain>
    </source>
</reference>
<keyword evidence="3" id="KW-1185">Reference proteome</keyword>
<feature type="chain" id="PRO_5002245495" description="Nucleotide-diphospho-sugar transferase domain-containing protein" evidence="1">
    <location>
        <begin position="20"/>
        <end position="317"/>
    </location>
</feature>
<dbReference type="CDD" id="cd00761">
    <property type="entry name" value="Glyco_tranf_GTA_type"/>
    <property type="match status" value="1"/>
</dbReference>
<evidence type="ECO:0000313" key="3">
    <source>
        <dbReference type="Proteomes" id="UP000032214"/>
    </source>
</evidence>
<dbReference type="InterPro" id="IPR029044">
    <property type="entry name" value="Nucleotide-diphossugar_trans"/>
</dbReference>
<keyword evidence="1" id="KW-0732">Signal</keyword>
<name>A0A0D2K5V4_9BACT</name>